<evidence type="ECO:0000256" key="1">
    <source>
        <dbReference type="SAM" id="Phobius"/>
    </source>
</evidence>
<protein>
    <recommendedName>
        <fullName evidence="4">ABC-2 type transport system permease protein</fullName>
    </recommendedName>
</protein>
<feature type="transmembrane region" description="Helical" evidence="1">
    <location>
        <begin position="272"/>
        <end position="290"/>
    </location>
</feature>
<keyword evidence="1" id="KW-0472">Membrane</keyword>
<feature type="transmembrane region" description="Helical" evidence="1">
    <location>
        <begin position="148"/>
        <end position="169"/>
    </location>
</feature>
<proteinExistence type="predicted"/>
<keyword evidence="1" id="KW-0812">Transmembrane</keyword>
<feature type="transmembrane region" description="Helical" evidence="1">
    <location>
        <begin position="296"/>
        <end position="318"/>
    </location>
</feature>
<keyword evidence="3" id="KW-1185">Reference proteome</keyword>
<dbReference type="EMBL" id="JAMQKB010000031">
    <property type="protein sequence ID" value="MDC3426144.1"/>
    <property type="molecule type" value="Genomic_DNA"/>
</dbReference>
<name>A0A9X4ANT5_9BACI</name>
<keyword evidence="1" id="KW-1133">Transmembrane helix</keyword>
<sequence length="441" mass="50132">MPLRTSWYKRELGKQSLRNVGWIGIIYFIGLFLALPLDIFMRASNDDQVYYNDQVPPLFELNFEIQFLAMVIIPVLLAVFLFRYVQVKGAADFVHSLPIKRTTIFNHYVLIGLSLLIIPVLLIAILLLSLDLVIDIDQYADISSLWSWIGITIVVNSLIFFAGVFVGMVTGISAVQGVLTYILLLFPAGIFVLALFNLNILYYGFPENYFYANNLYQYSPLTEMVNMELGLVKGILYAVLSVALYFFSLQIYRIRNVEAATQTLVFLKLRPIFKFGVTACMMLLGGLYFGTMPGNLSWTMAGYVIGSIIGYLLAEMILQKTWRVFSNLKGYLYYVAITALIMLVLSLDPTGYENRVPDTSEVERVYFGDIPNYYEDADGNPINEIGYLTDPKNIEAVRRLHQQLIQSKQMTTSNDNTYRPIYLTYNPSLALNFSNCSRIKG</sequence>
<evidence type="ECO:0008006" key="4">
    <source>
        <dbReference type="Google" id="ProtNLM"/>
    </source>
</evidence>
<comment type="caution">
    <text evidence="2">The sequence shown here is derived from an EMBL/GenBank/DDBJ whole genome shotgun (WGS) entry which is preliminary data.</text>
</comment>
<reference evidence="2" key="1">
    <citation type="submission" date="2022-06" db="EMBL/GenBank/DDBJ databases">
        <title>Aquibacillus sp. a new bacterium isolated from soil saline samples.</title>
        <authorList>
            <person name="Galisteo C."/>
            <person name="De La Haba R."/>
            <person name="Sanchez-Porro C."/>
            <person name="Ventosa A."/>
        </authorList>
    </citation>
    <scope>NUCLEOTIDE SEQUENCE</scope>
    <source>
        <strain evidence="2">3ASR75-11</strain>
    </source>
</reference>
<evidence type="ECO:0000313" key="3">
    <source>
        <dbReference type="Proteomes" id="UP001145050"/>
    </source>
</evidence>
<organism evidence="2 3">
    <name type="scientific">Terrihalobacillus insolitus</name>
    <dbReference type="NCBI Taxonomy" id="2950438"/>
    <lineage>
        <taxon>Bacteria</taxon>
        <taxon>Bacillati</taxon>
        <taxon>Bacillota</taxon>
        <taxon>Bacilli</taxon>
        <taxon>Bacillales</taxon>
        <taxon>Bacillaceae</taxon>
        <taxon>Terrihalobacillus</taxon>
    </lineage>
</organism>
<dbReference type="Proteomes" id="UP001145050">
    <property type="component" value="Unassembled WGS sequence"/>
</dbReference>
<dbReference type="AlphaFoldDB" id="A0A9X4ANT5"/>
<feature type="transmembrane region" description="Helical" evidence="1">
    <location>
        <begin position="105"/>
        <end position="128"/>
    </location>
</feature>
<feature type="transmembrane region" description="Helical" evidence="1">
    <location>
        <begin position="20"/>
        <end position="43"/>
    </location>
</feature>
<evidence type="ECO:0000313" key="2">
    <source>
        <dbReference type="EMBL" id="MDC3426144.1"/>
    </source>
</evidence>
<feature type="transmembrane region" description="Helical" evidence="1">
    <location>
        <begin position="181"/>
        <end position="205"/>
    </location>
</feature>
<feature type="transmembrane region" description="Helical" evidence="1">
    <location>
        <begin position="63"/>
        <end position="85"/>
    </location>
</feature>
<feature type="transmembrane region" description="Helical" evidence="1">
    <location>
        <begin position="330"/>
        <end position="347"/>
    </location>
</feature>
<accession>A0A9X4ANT5</accession>
<feature type="transmembrane region" description="Helical" evidence="1">
    <location>
        <begin position="234"/>
        <end position="252"/>
    </location>
</feature>
<gene>
    <name evidence="2" type="ORF">NC797_16735</name>
</gene>
<dbReference type="RefSeq" id="WP_272437964.1">
    <property type="nucleotide sequence ID" value="NZ_JAMQKB010000031.1"/>
</dbReference>